<keyword evidence="1" id="KW-0805">Transcription regulation</keyword>
<dbReference type="InterPro" id="IPR018062">
    <property type="entry name" value="HTH_AraC-typ_CS"/>
</dbReference>
<sequence length="499" mass="58498">MRLTRKNIAILVCYVFFFLFSFKAISSYKEIGDIDKDTHIYDVLSSAKMYYNQGAFDLAIEEYNLALKDNTSDSLHIYKQLAFSFAKLDKPDLACQYIDKYIKGSLDVSFVGHSYFDNIGSSDSYKKLADKYLKKVDGWSIFCFYVGFIGFFVSVVLNFRRSSDRISNLLMSAFVLIHSFFMIHMGIYLMNYDYYLPHTLYMSISFSFVYGPLIYFYFKRVTLQYSFRKIDFWHLLPTLFLITILLPIYLLPAEEKLRIRVHNERPYFILITLSKLTSLLVYGVLVIKIYLQSVRQKNFSPVHYRWQRNIVIFCSTYILSYAVFTVLVIQQIVSGFLFYMQITTMALLVLYVGYTAFTRPSIFGKLKLVKDKDGSGKYEKSGLTESLSLELKEKLLHLLNHDKIYKQNDISLHKISELLDTTRHNASQIINEHFDLNFFELINTYRIEEAMRLLKSGDQYLNIIDVAYEVGFNNKVTFNKSFKKYNQITPSEYLKSLVA</sequence>
<keyword evidence="7" id="KW-1185">Reference proteome</keyword>
<feature type="transmembrane region" description="Helical" evidence="4">
    <location>
        <begin position="310"/>
        <end position="330"/>
    </location>
</feature>
<feature type="transmembrane region" description="Helical" evidence="4">
    <location>
        <begin position="200"/>
        <end position="218"/>
    </location>
</feature>
<keyword evidence="2" id="KW-0238">DNA-binding</keyword>
<evidence type="ECO:0000256" key="2">
    <source>
        <dbReference type="ARBA" id="ARBA00023125"/>
    </source>
</evidence>
<dbReference type="SUPFAM" id="SSF46689">
    <property type="entry name" value="Homeodomain-like"/>
    <property type="match status" value="1"/>
</dbReference>
<dbReference type="SMART" id="SM00342">
    <property type="entry name" value="HTH_ARAC"/>
    <property type="match status" value="1"/>
</dbReference>
<dbReference type="Pfam" id="PF12833">
    <property type="entry name" value="HTH_18"/>
    <property type="match status" value="1"/>
</dbReference>
<evidence type="ECO:0000313" key="6">
    <source>
        <dbReference type="EMBL" id="MEB3344421.1"/>
    </source>
</evidence>
<dbReference type="InterPro" id="IPR011990">
    <property type="entry name" value="TPR-like_helical_dom_sf"/>
</dbReference>
<gene>
    <name evidence="6" type="ORF">U6A24_03060</name>
</gene>
<dbReference type="RefSeq" id="WP_324178471.1">
    <property type="nucleotide sequence ID" value="NZ_BAABAW010000003.1"/>
</dbReference>
<dbReference type="PANTHER" id="PTHR43280">
    <property type="entry name" value="ARAC-FAMILY TRANSCRIPTIONAL REGULATOR"/>
    <property type="match status" value="1"/>
</dbReference>
<dbReference type="SUPFAM" id="SSF48452">
    <property type="entry name" value="TPR-like"/>
    <property type="match status" value="1"/>
</dbReference>
<dbReference type="PANTHER" id="PTHR43280:SF29">
    <property type="entry name" value="ARAC-FAMILY TRANSCRIPTIONAL REGULATOR"/>
    <property type="match status" value="1"/>
</dbReference>
<dbReference type="Gene3D" id="1.10.10.60">
    <property type="entry name" value="Homeodomain-like"/>
    <property type="match status" value="1"/>
</dbReference>
<feature type="domain" description="HTH araC/xylS-type" evidence="5">
    <location>
        <begin position="393"/>
        <end position="496"/>
    </location>
</feature>
<feature type="transmembrane region" description="Helical" evidence="4">
    <location>
        <begin position="267"/>
        <end position="290"/>
    </location>
</feature>
<protein>
    <submittedName>
        <fullName evidence="6">Helix-turn-helix transcriptional regulator</fullName>
    </submittedName>
</protein>
<accession>A0ABU5ZRJ4</accession>
<dbReference type="InterPro" id="IPR009057">
    <property type="entry name" value="Homeodomain-like_sf"/>
</dbReference>
<proteinExistence type="predicted"/>
<feature type="transmembrane region" description="Helical" evidence="4">
    <location>
        <begin position="7"/>
        <end position="25"/>
    </location>
</feature>
<feature type="transmembrane region" description="Helical" evidence="4">
    <location>
        <begin position="336"/>
        <end position="357"/>
    </location>
</feature>
<keyword evidence="4" id="KW-1133">Transmembrane helix</keyword>
<evidence type="ECO:0000256" key="3">
    <source>
        <dbReference type="ARBA" id="ARBA00023163"/>
    </source>
</evidence>
<reference evidence="6 7" key="1">
    <citation type="journal article" date="2013" name="Int. J. Syst. Evol. Microbiol.">
        <title>Aquimarina gracilis sp. nov., isolated from the gut microflora of a mussel, Mytilus coruscus, and emended description of Aquimarina spongiae.</title>
        <authorList>
            <person name="Park S.C."/>
            <person name="Choe H.N."/>
            <person name="Baik K.S."/>
            <person name="Seong C.N."/>
        </authorList>
    </citation>
    <scope>NUCLEOTIDE SEQUENCE [LARGE SCALE GENOMIC DNA]</scope>
    <source>
        <strain evidence="6 7">PSC32</strain>
    </source>
</reference>
<feature type="transmembrane region" description="Helical" evidence="4">
    <location>
        <begin position="138"/>
        <end position="157"/>
    </location>
</feature>
<dbReference type="Gene3D" id="1.25.40.10">
    <property type="entry name" value="Tetratricopeptide repeat domain"/>
    <property type="match status" value="1"/>
</dbReference>
<dbReference type="PROSITE" id="PS01124">
    <property type="entry name" value="HTH_ARAC_FAMILY_2"/>
    <property type="match status" value="1"/>
</dbReference>
<dbReference type="EMBL" id="JAYKLX010000002">
    <property type="protein sequence ID" value="MEB3344421.1"/>
    <property type="molecule type" value="Genomic_DNA"/>
</dbReference>
<evidence type="ECO:0000313" key="7">
    <source>
        <dbReference type="Proteomes" id="UP001327027"/>
    </source>
</evidence>
<organism evidence="6 7">
    <name type="scientific">Aquimarina gracilis</name>
    <dbReference type="NCBI Taxonomy" id="874422"/>
    <lineage>
        <taxon>Bacteria</taxon>
        <taxon>Pseudomonadati</taxon>
        <taxon>Bacteroidota</taxon>
        <taxon>Flavobacteriia</taxon>
        <taxon>Flavobacteriales</taxon>
        <taxon>Flavobacteriaceae</taxon>
        <taxon>Aquimarina</taxon>
    </lineage>
</organism>
<evidence type="ECO:0000256" key="4">
    <source>
        <dbReference type="SAM" id="Phobius"/>
    </source>
</evidence>
<comment type="caution">
    <text evidence="6">The sequence shown here is derived from an EMBL/GenBank/DDBJ whole genome shotgun (WGS) entry which is preliminary data.</text>
</comment>
<evidence type="ECO:0000259" key="5">
    <source>
        <dbReference type="PROSITE" id="PS01124"/>
    </source>
</evidence>
<dbReference type="InterPro" id="IPR018060">
    <property type="entry name" value="HTH_AraC"/>
</dbReference>
<evidence type="ECO:0000256" key="1">
    <source>
        <dbReference type="ARBA" id="ARBA00023015"/>
    </source>
</evidence>
<dbReference type="PROSITE" id="PS00041">
    <property type="entry name" value="HTH_ARAC_FAMILY_1"/>
    <property type="match status" value="1"/>
</dbReference>
<name>A0ABU5ZRJ4_9FLAO</name>
<feature type="transmembrane region" description="Helical" evidence="4">
    <location>
        <begin position="230"/>
        <end position="251"/>
    </location>
</feature>
<dbReference type="Proteomes" id="UP001327027">
    <property type="component" value="Unassembled WGS sequence"/>
</dbReference>
<keyword evidence="4" id="KW-0472">Membrane</keyword>
<keyword evidence="4" id="KW-0812">Transmembrane</keyword>
<keyword evidence="3" id="KW-0804">Transcription</keyword>
<feature type="transmembrane region" description="Helical" evidence="4">
    <location>
        <begin position="169"/>
        <end position="188"/>
    </location>
</feature>